<dbReference type="Proteomes" id="UP000285569">
    <property type="component" value="Unassembled WGS sequence"/>
</dbReference>
<sequence length="92" mass="10777">MLTRSYFDRFTNSLIYISIGLVRPLGKFLKFPSKFLLTNLRLYSVSALFRSFDFPFQTELKYFSWIPMDKLISHGRTAFKGIGIPLPDEDFP</sequence>
<proteinExistence type="predicted"/>
<gene>
    <name evidence="1" type="ORF">DLM77_16565</name>
</gene>
<protein>
    <submittedName>
        <fullName evidence="1">Uncharacterized protein</fullName>
    </submittedName>
</protein>
<organism evidence="1 2">
    <name type="scientific">Leptospira yasudae</name>
    <dbReference type="NCBI Taxonomy" id="2202201"/>
    <lineage>
        <taxon>Bacteria</taxon>
        <taxon>Pseudomonadati</taxon>
        <taxon>Spirochaetota</taxon>
        <taxon>Spirochaetia</taxon>
        <taxon>Leptospirales</taxon>
        <taxon>Leptospiraceae</taxon>
        <taxon>Leptospira</taxon>
    </lineage>
</organism>
<comment type="caution">
    <text evidence="1">The sequence shown here is derived from an EMBL/GenBank/DDBJ whole genome shotgun (WGS) entry which is preliminary data.</text>
</comment>
<evidence type="ECO:0000313" key="1">
    <source>
        <dbReference type="EMBL" id="RHX78689.1"/>
    </source>
</evidence>
<accession>A0ABX9M084</accession>
<evidence type="ECO:0000313" key="2">
    <source>
        <dbReference type="Proteomes" id="UP000285569"/>
    </source>
</evidence>
<dbReference type="EMBL" id="QHCR01000007">
    <property type="protein sequence ID" value="RHX78689.1"/>
    <property type="molecule type" value="Genomic_DNA"/>
</dbReference>
<reference evidence="1 2" key="2">
    <citation type="journal article" date="2020" name="Int. J. Syst. Evol. Microbiol.">
        <title>Leptospira yasudae sp. nov. and Leptospira stimsonii sp. nov., two new species of the pathogenic group isolated from environmental sources.</title>
        <authorList>
            <person name="Casanovas-Massana A."/>
            <person name="Hamond C."/>
            <person name="Santos L.A."/>
            <person name="de Oliveira D."/>
            <person name="Hacker K.P."/>
            <person name="Balassiano I."/>
            <person name="Costa F."/>
            <person name="Medeiros M.A."/>
            <person name="Reis M.G."/>
            <person name="Ko A.I."/>
            <person name="Wunder E.A."/>
        </authorList>
    </citation>
    <scope>NUCLEOTIDE SEQUENCE [LARGE SCALE GENOMIC DNA]</scope>
    <source>
        <strain evidence="1 2">B21</strain>
    </source>
</reference>
<keyword evidence="2" id="KW-1185">Reference proteome</keyword>
<name>A0ABX9M084_9LEPT</name>
<reference evidence="2" key="1">
    <citation type="submission" date="2018-05" db="EMBL/GenBank/DDBJ databases">
        <title>Leptospira yasudae sp. nov. and Leptospira stimsonii sp. nov., two pathogenic species of the genus Leptospira isolated from environmental sources.</title>
        <authorList>
            <person name="Casanovas-Massana A."/>
            <person name="Hamond C."/>
            <person name="Santos L.A."/>
            <person name="Hacker K.P."/>
            <person name="Balassiano I."/>
            <person name="Medeiros M.A."/>
            <person name="Reis M.G."/>
            <person name="Ko A.I."/>
            <person name="Wunder E.A."/>
        </authorList>
    </citation>
    <scope>NUCLEOTIDE SEQUENCE [LARGE SCALE GENOMIC DNA]</scope>
    <source>
        <strain evidence="2">B21</strain>
    </source>
</reference>